<gene>
    <name evidence="2" type="ORF">FM21_33540</name>
</gene>
<evidence type="ECO:0000313" key="2">
    <source>
        <dbReference type="EMBL" id="KFG71682.1"/>
    </source>
</evidence>
<evidence type="ECO:0000313" key="3">
    <source>
        <dbReference type="Proteomes" id="UP000029095"/>
    </source>
</evidence>
<feature type="region of interest" description="Disordered" evidence="1">
    <location>
        <begin position="1"/>
        <end position="35"/>
    </location>
</feature>
<sequence>MADDEKERQSAETKKPAPVGKPAAVPDQTPTFYSGERPLMEKAHWTLGVVYYGSHIAASALAKMQEHLFPLVQPYL</sequence>
<organism evidence="2 3">
    <name type="scientific">Streptomyces mutabilis</name>
    <dbReference type="NCBI Taxonomy" id="67332"/>
    <lineage>
        <taxon>Bacteria</taxon>
        <taxon>Bacillati</taxon>
        <taxon>Actinomycetota</taxon>
        <taxon>Actinomycetes</taxon>
        <taxon>Kitasatosporales</taxon>
        <taxon>Streptomycetaceae</taxon>
        <taxon>Streptomyces</taxon>
    </lineage>
</organism>
<dbReference type="EMBL" id="JNFQ01000006">
    <property type="protein sequence ID" value="KFG71682.1"/>
    <property type="molecule type" value="Genomic_DNA"/>
</dbReference>
<protein>
    <submittedName>
        <fullName evidence="2">Uncharacterized protein</fullName>
    </submittedName>
</protein>
<feature type="compositionally biased region" description="Basic and acidic residues" evidence="1">
    <location>
        <begin position="1"/>
        <end position="15"/>
    </location>
</feature>
<proteinExistence type="predicted"/>
<evidence type="ECO:0000256" key="1">
    <source>
        <dbReference type="SAM" id="MobiDB-lite"/>
    </source>
</evidence>
<reference evidence="2 3" key="1">
    <citation type="submission" date="2014-05" db="EMBL/GenBank/DDBJ databases">
        <title>Complete genome sequence of the Streptomyces mutabilis TRM45540.</title>
        <authorList>
            <person name="Luo X."/>
            <person name="Zhang L."/>
        </authorList>
    </citation>
    <scope>NUCLEOTIDE SEQUENCE [LARGE SCALE GENOMIC DNA]</scope>
    <source>
        <strain evidence="2 3">TRM45540</strain>
    </source>
</reference>
<dbReference type="HOGENOM" id="CLU_2652974_0_0_11"/>
<name>A0A086MS14_9ACTN</name>
<dbReference type="AlphaFoldDB" id="A0A086MS14"/>
<dbReference type="RefSeq" id="WP_043385218.1">
    <property type="nucleotide sequence ID" value="NZ_KN039949.1"/>
</dbReference>
<comment type="caution">
    <text evidence="2">The sequence shown here is derived from an EMBL/GenBank/DDBJ whole genome shotgun (WGS) entry which is preliminary data.</text>
</comment>
<accession>A0A086MS14</accession>
<feature type="compositionally biased region" description="Low complexity" evidence="1">
    <location>
        <begin position="16"/>
        <end position="26"/>
    </location>
</feature>
<keyword evidence="3" id="KW-1185">Reference proteome</keyword>
<dbReference type="Proteomes" id="UP000029095">
    <property type="component" value="Unassembled WGS sequence"/>
</dbReference>